<evidence type="ECO:0000313" key="3">
    <source>
        <dbReference type="Proteomes" id="UP000220192"/>
    </source>
</evidence>
<gene>
    <name evidence="2" type="ORF">CON16_27250</name>
</gene>
<feature type="coiled-coil region" evidence="1">
    <location>
        <begin position="79"/>
        <end position="116"/>
    </location>
</feature>
<comment type="caution">
    <text evidence="2">The sequence shown here is derived from an EMBL/GenBank/DDBJ whole genome shotgun (WGS) entry which is preliminary data.</text>
</comment>
<dbReference type="RefSeq" id="WP_097841992.1">
    <property type="nucleotide sequence ID" value="NZ_NVLX01000034.1"/>
</dbReference>
<evidence type="ECO:0000313" key="2">
    <source>
        <dbReference type="EMBL" id="PDZ13917.1"/>
    </source>
</evidence>
<dbReference type="EMBL" id="NVLX01000034">
    <property type="protein sequence ID" value="PDZ13917.1"/>
    <property type="molecule type" value="Genomic_DNA"/>
</dbReference>
<proteinExistence type="predicted"/>
<dbReference type="AlphaFoldDB" id="A0A2A7D1V8"/>
<keyword evidence="1" id="KW-0175">Coiled coil</keyword>
<evidence type="ECO:0000256" key="1">
    <source>
        <dbReference type="SAM" id="Coils"/>
    </source>
</evidence>
<name>A0A2A7D1V8_BACAN</name>
<accession>A0A2A7D1V8</accession>
<dbReference type="Proteomes" id="UP000220192">
    <property type="component" value="Unassembled WGS sequence"/>
</dbReference>
<protein>
    <submittedName>
        <fullName evidence="2">Uncharacterized protein</fullName>
    </submittedName>
</protein>
<reference evidence="2 3" key="1">
    <citation type="submission" date="2017-09" db="EMBL/GenBank/DDBJ databases">
        <title>Large-scale bioinformatics analysis of Bacillus genomes uncovers conserved roles of natural products in bacterial physiology.</title>
        <authorList>
            <consortium name="Agbiome Team Llc"/>
            <person name="Bleich R.M."/>
            <person name="Grubbs K.J."/>
            <person name="Santa Maria K.C."/>
            <person name="Allen S.E."/>
            <person name="Farag S."/>
            <person name="Shank E.A."/>
            <person name="Bowers A."/>
        </authorList>
    </citation>
    <scope>NUCLEOTIDE SEQUENCE [LARGE SCALE GENOMIC DNA]</scope>
    <source>
        <strain evidence="2 3">AFS095574</strain>
    </source>
</reference>
<sequence>MGFKRFMKKNFIPFYNTRDMIDKVQTYGFVNGIKEKMREDFLEDTPISSQIYNAGKHEGKKDGYKKASIEYEKKLLAQANAFLNQKEIFESQKQEYEQLLDEYESYIEEMNAKEHLTNEEQDNLLQIISMERKLTKLVV</sequence>
<organism evidence="2 3">
    <name type="scientific">Bacillus anthracis</name>
    <name type="common">anthrax bacterium</name>
    <dbReference type="NCBI Taxonomy" id="1392"/>
    <lineage>
        <taxon>Bacteria</taxon>
        <taxon>Bacillati</taxon>
        <taxon>Bacillota</taxon>
        <taxon>Bacilli</taxon>
        <taxon>Bacillales</taxon>
        <taxon>Bacillaceae</taxon>
        <taxon>Bacillus</taxon>
        <taxon>Bacillus cereus group</taxon>
    </lineage>
</organism>